<keyword evidence="6 12" id="KW-0347">Helicase</keyword>
<feature type="binding site" evidence="12">
    <location>
        <position position="449"/>
    </location>
    <ligand>
        <name>Zn(2+)</name>
        <dbReference type="ChEBI" id="CHEBI:29105"/>
        <label>1</label>
    </ligand>
</feature>
<dbReference type="RefSeq" id="WP_188666424.1">
    <property type="nucleotide sequence ID" value="NZ_BMHV01000025.1"/>
</dbReference>
<dbReference type="NCBIfam" id="TIGR00595">
    <property type="entry name" value="priA"/>
    <property type="match status" value="1"/>
</dbReference>
<dbReference type="GO" id="GO:0006270">
    <property type="term" value="P:DNA replication initiation"/>
    <property type="evidence" value="ECO:0007669"/>
    <property type="project" value="TreeGrafter"/>
</dbReference>
<dbReference type="Gene3D" id="3.40.50.300">
    <property type="entry name" value="P-loop containing nucleotide triphosphate hydrolases"/>
    <property type="match status" value="2"/>
</dbReference>
<dbReference type="GO" id="GO:0003677">
    <property type="term" value="F:DNA binding"/>
    <property type="evidence" value="ECO:0007669"/>
    <property type="project" value="UniProtKB-UniRule"/>
</dbReference>
<dbReference type="PROSITE" id="PS51192">
    <property type="entry name" value="HELICASE_ATP_BIND_1"/>
    <property type="match status" value="1"/>
</dbReference>
<comment type="subunit">
    <text evidence="12">Component of the replication restart primosome.</text>
</comment>
<dbReference type="Gene3D" id="3.40.1440.60">
    <property type="entry name" value="PriA, 3(prime) DNA-binding domain"/>
    <property type="match status" value="1"/>
</dbReference>
<dbReference type="SMART" id="SM00490">
    <property type="entry name" value="HELICc"/>
    <property type="match status" value="1"/>
</dbReference>
<evidence type="ECO:0000256" key="10">
    <source>
        <dbReference type="ARBA" id="ARBA00023235"/>
    </source>
</evidence>
<keyword evidence="1 12" id="KW-0639">Primosome</keyword>
<reference evidence="14" key="1">
    <citation type="journal article" date="2014" name="Int. J. Syst. Evol. Microbiol.">
        <title>Complete genome sequence of Corynebacterium casei LMG S-19264T (=DSM 44701T), isolated from a smear-ripened cheese.</title>
        <authorList>
            <consortium name="US DOE Joint Genome Institute (JGI-PGF)"/>
            <person name="Walter F."/>
            <person name="Albersmeier A."/>
            <person name="Kalinowski J."/>
            <person name="Ruckert C."/>
        </authorList>
    </citation>
    <scope>NUCLEOTIDE SEQUENCE</scope>
    <source>
        <strain evidence="14">CGMCC 1.15254</strain>
    </source>
</reference>
<dbReference type="SMART" id="SM00487">
    <property type="entry name" value="DEXDc"/>
    <property type="match status" value="1"/>
</dbReference>
<keyword evidence="4 12" id="KW-0547">Nucleotide-binding</keyword>
<dbReference type="Proteomes" id="UP000632498">
    <property type="component" value="Unassembled WGS sequence"/>
</dbReference>
<comment type="function">
    <text evidence="12">Initiates the restart of stalled replication forks, which reloads the replicative helicase on sites other than the origin of replication. Recognizes and binds to abandoned replication forks and remodels them to uncover a helicase loading site. Promotes assembly of the primosome at these replication forks.</text>
</comment>
<keyword evidence="9 12" id="KW-0238">DNA-binding</keyword>
<evidence type="ECO:0000256" key="9">
    <source>
        <dbReference type="ARBA" id="ARBA00023125"/>
    </source>
</evidence>
<dbReference type="FunFam" id="3.40.50.300:FF:000489">
    <property type="entry name" value="Primosome assembly protein PriA"/>
    <property type="match status" value="1"/>
</dbReference>
<dbReference type="InterPro" id="IPR005259">
    <property type="entry name" value="PriA"/>
</dbReference>
<evidence type="ECO:0000256" key="3">
    <source>
        <dbReference type="ARBA" id="ARBA00022723"/>
    </source>
</evidence>
<dbReference type="InterPro" id="IPR041222">
    <property type="entry name" value="PriA_3primeBD"/>
</dbReference>
<sequence>MGVSLFADQERRISVLLPLPLSGVYDYALPPAMTVNEGDFVVVPLGSRERIGVVWAIDPPENDLPFEKLKCVQDALNQPPIPEASRKFVDWVARYTLQPAGSILKMVMSVPGALKDPAPKVAYIKKSSPLPDGLKITKARQNVLDFMEGMIPMAASDIAREAGVGTSVVKGLVDLGLLEPVQIHDPSPFGEPDWQRDGYKLAEQQEKAADDLVAKTQKAGTKDGFSVTLLDGVPGSGKTEVYFEAVAKALSCNKQVLVLLPEIALSSQWLNRFKTRFGTEPAVWHSDIGQARRKQTWRAVVRGQAKVVIGARSALFLPFRDLGLIVVDEEHDASFKQEEGVIYNGRDMAVVRAQMGHLPVVLASATPSLETAVNSWEGRYDNLHMPARHADVPLPCVITIDLRLDKPERQKWLSPSLITAIKETVARGEQVMLYLNRRGYAPLTLCRSCGHRLQCPNCTSWLVEHRKAGKLQCHHCGYFTRPPRTCPSCESENNFAACGPGVERLAEEVEETFPELRTIVAASDTVTSPAQAAELVAKIENHEVDLLIGTQMVAKGYHFPMLTLVGVVDADLGLSGGDLRASERTYQLLYQVAGRAGRGNKPGTVMLQTFMPDHPVMKALKSGLRDRFLQTEAEARRGAGMPPFGRLCALIVSGEDEVLVDDAANALGRNAPHGPGLLALGPAPAPLSMIRGRHRRRLLLKTDKNIPIQAIVKDWLGRTNISNAVRVQVDIDPYSFL</sequence>
<dbReference type="GO" id="GO:0006310">
    <property type="term" value="P:DNA recombination"/>
    <property type="evidence" value="ECO:0007669"/>
    <property type="project" value="InterPro"/>
</dbReference>
<dbReference type="Pfam" id="PF18319">
    <property type="entry name" value="Zn_ribbon_PriA"/>
    <property type="match status" value="1"/>
</dbReference>
<dbReference type="InterPro" id="IPR040498">
    <property type="entry name" value="PriA_CRR"/>
</dbReference>
<dbReference type="GO" id="GO:0016787">
    <property type="term" value="F:hydrolase activity"/>
    <property type="evidence" value="ECO:0007669"/>
    <property type="project" value="UniProtKB-KW"/>
</dbReference>
<keyword evidence="7 12" id="KW-0862">Zinc</keyword>
<dbReference type="Pfam" id="PF17764">
    <property type="entry name" value="PriA_3primeBD"/>
    <property type="match status" value="1"/>
</dbReference>
<dbReference type="HAMAP" id="MF_00983">
    <property type="entry name" value="PriA"/>
    <property type="match status" value="1"/>
</dbReference>
<dbReference type="AlphaFoldDB" id="A0A917C6I6"/>
<keyword evidence="15" id="KW-1185">Reference proteome</keyword>
<dbReference type="EC" id="5.6.2.4" evidence="12"/>
<name>A0A917C6I6_9PROT</name>
<feature type="binding site" evidence="12">
    <location>
        <position position="476"/>
    </location>
    <ligand>
        <name>Zn(2+)</name>
        <dbReference type="ChEBI" id="CHEBI:29105"/>
        <label>2</label>
    </ligand>
</feature>
<keyword evidence="10 12" id="KW-0413">Isomerase</keyword>
<keyword evidence="5 12" id="KW-0378">Hydrolase</keyword>
<dbReference type="SUPFAM" id="SSF52540">
    <property type="entry name" value="P-loop containing nucleoside triphosphate hydrolases"/>
    <property type="match status" value="2"/>
</dbReference>
<evidence type="ECO:0000256" key="1">
    <source>
        <dbReference type="ARBA" id="ARBA00022515"/>
    </source>
</evidence>
<feature type="binding site" evidence="12">
    <location>
        <position position="455"/>
    </location>
    <ligand>
        <name>Zn(2+)</name>
        <dbReference type="ChEBI" id="CHEBI:29105"/>
        <label>2</label>
    </ligand>
</feature>
<reference evidence="14" key="2">
    <citation type="submission" date="2020-09" db="EMBL/GenBank/DDBJ databases">
        <authorList>
            <person name="Sun Q."/>
            <person name="Zhou Y."/>
        </authorList>
    </citation>
    <scope>NUCLEOTIDE SEQUENCE</scope>
    <source>
        <strain evidence="14">CGMCC 1.15254</strain>
    </source>
</reference>
<feature type="binding site" evidence="12">
    <location>
        <position position="446"/>
    </location>
    <ligand>
        <name>Zn(2+)</name>
        <dbReference type="ChEBI" id="CHEBI:29105"/>
        <label>1</label>
    </ligand>
</feature>
<dbReference type="GO" id="GO:0043138">
    <property type="term" value="F:3'-5' DNA helicase activity"/>
    <property type="evidence" value="ECO:0007669"/>
    <property type="project" value="UniProtKB-EC"/>
</dbReference>
<dbReference type="EMBL" id="BMHV01000025">
    <property type="protein sequence ID" value="GGF72638.1"/>
    <property type="molecule type" value="Genomic_DNA"/>
</dbReference>
<evidence type="ECO:0000256" key="2">
    <source>
        <dbReference type="ARBA" id="ARBA00022705"/>
    </source>
</evidence>
<comment type="catalytic activity">
    <reaction evidence="11 12">
        <text>ATP + H2O = ADP + phosphate + H(+)</text>
        <dbReference type="Rhea" id="RHEA:13065"/>
        <dbReference type="ChEBI" id="CHEBI:15377"/>
        <dbReference type="ChEBI" id="CHEBI:15378"/>
        <dbReference type="ChEBI" id="CHEBI:30616"/>
        <dbReference type="ChEBI" id="CHEBI:43474"/>
        <dbReference type="ChEBI" id="CHEBI:456216"/>
        <dbReference type="EC" id="5.6.2.4"/>
    </reaction>
</comment>
<feature type="binding site" evidence="12">
    <location>
        <position position="489"/>
    </location>
    <ligand>
        <name>Zn(2+)</name>
        <dbReference type="ChEBI" id="CHEBI:29105"/>
        <label>1</label>
    </ligand>
</feature>
<comment type="similarity">
    <text evidence="12">Belongs to the helicase family. PriA subfamily.</text>
</comment>
<proteinExistence type="inferred from homology"/>
<dbReference type="PANTHER" id="PTHR30580:SF0">
    <property type="entry name" value="PRIMOSOMAL PROTEIN N"/>
    <property type="match status" value="1"/>
</dbReference>
<evidence type="ECO:0000256" key="8">
    <source>
        <dbReference type="ARBA" id="ARBA00022840"/>
    </source>
</evidence>
<dbReference type="CDD" id="cd18804">
    <property type="entry name" value="SF2_C_priA"/>
    <property type="match status" value="1"/>
</dbReference>
<feature type="binding site" evidence="12">
    <location>
        <position position="486"/>
    </location>
    <ligand>
        <name>Zn(2+)</name>
        <dbReference type="ChEBI" id="CHEBI:29105"/>
        <label>1</label>
    </ligand>
</feature>
<dbReference type="GO" id="GO:0006302">
    <property type="term" value="P:double-strand break repair"/>
    <property type="evidence" value="ECO:0007669"/>
    <property type="project" value="InterPro"/>
</dbReference>
<dbReference type="Pfam" id="PF00270">
    <property type="entry name" value="DEAD"/>
    <property type="match status" value="1"/>
</dbReference>
<evidence type="ECO:0000313" key="15">
    <source>
        <dbReference type="Proteomes" id="UP000632498"/>
    </source>
</evidence>
<evidence type="ECO:0000256" key="6">
    <source>
        <dbReference type="ARBA" id="ARBA00022806"/>
    </source>
</evidence>
<keyword evidence="2 12" id="KW-0235">DNA replication</keyword>
<dbReference type="InterPro" id="IPR014001">
    <property type="entry name" value="Helicase_ATP-bd"/>
</dbReference>
<comment type="caution">
    <text evidence="14">The sequence shown here is derived from an EMBL/GenBank/DDBJ whole genome shotgun (WGS) entry which is preliminary data.</text>
</comment>
<dbReference type="NCBIfam" id="NF004070">
    <property type="entry name" value="PRK05580.2-2"/>
    <property type="match status" value="1"/>
</dbReference>
<evidence type="ECO:0000313" key="14">
    <source>
        <dbReference type="EMBL" id="GGF72638.1"/>
    </source>
</evidence>
<organism evidence="14 15">
    <name type="scientific">Terasakiella brassicae</name>
    <dbReference type="NCBI Taxonomy" id="1634917"/>
    <lineage>
        <taxon>Bacteria</taxon>
        <taxon>Pseudomonadati</taxon>
        <taxon>Pseudomonadota</taxon>
        <taxon>Alphaproteobacteria</taxon>
        <taxon>Rhodospirillales</taxon>
        <taxon>Terasakiellaceae</taxon>
        <taxon>Terasakiella</taxon>
    </lineage>
</organism>
<comment type="catalytic activity">
    <reaction evidence="12">
        <text>Couples ATP hydrolysis with the unwinding of duplex DNA by translocating in the 3'-5' direction.</text>
        <dbReference type="EC" id="5.6.2.4"/>
    </reaction>
</comment>
<dbReference type="PANTHER" id="PTHR30580">
    <property type="entry name" value="PRIMOSOMAL PROTEIN N"/>
    <property type="match status" value="1"/>
</dbReference>
<feature type="domain" description="Helicase ATP-binding" evidence="13">
    <location>
        <begin position="219"/>
        <end position="385"/>
    </location>
</feature>
<evidence type="ECO:0000256" key="4">
    <source>
        <dbReference type="ARBA" id="ARBA00022741"/>
    </source>
</evidence>
<dbReference type="GO" id="GO:0006269">
    <property type="term" value="P:DNA replication, synthesis of primer"/>
    <property type="evidence" value="ECO:0007669"/>
    <property type="project" value="UniProtKB-KW"/>
</dbReference>
<feature type="binding site" evidence="12">
    <location>
        <position position="473"/>
    </location>
    <ligand>
        <name>Zn(2+)</name>
        <dbReference type="ChEBI" id="CHEBI:29105"/>
        <label>2</label>
    </ligand>
</feature>
<dbReference type="Pfam" id="PF18074">
    <property type="entry name" value="PriA_C"/>
    <property type="match status" value="1"/>
</dbReference>
<dbReference type="GO" id="GO:1990077">
    <property type="term" value="C:primosome complex"/>
    <property type="evidence" value="ECO:0007669"/>
    <property type="project" value="UniProtKB-UniRule"/>
</dbReference>
<gene>
    <name evidence="12 14" type="primary">priA</name>
    <name evidence="14" type="ORF">GCM10011332_28250</name>
</gene>
<dbReference type="InterPro" id="IPR041236">
    <property type="entry name" value="PriA_C"/>
</dbReference>
<evidence type="ECO:0000256" key="12">
    <source>
        <dbReference type="HAMAP-Rule" id="MF_00983"/>
    </source>
</evidence>
<dbReference type="CDD" id="cd17929">
    <property type="entry name" value="DEXHc_priA"/>
    <property type="match status" value="1"/>
</dbReference>
<evidence type="ECO:0000256" key="5">
    <source>
        <dbReference type="ARBA" id="ARBA00022801"/>
    </source>
</evidence>
<dbReference type="GO" id="GO:0005524">
    <property type="term" value="F:ATP binding"/>
    <property type="evidence" value="ECO:0007669"/>
    <property type="project" value="UniProtKB-UniRule"/>
</dbReference>
<dbReference type="InterPro" id="IPR001650">
    <property type="entry name" value="Helicase_C-like"/>
</dbReference>
<dbReference type="InterPro" id="IPR027417">
    <property type="entry name" value="P-loop_NTPase"/>
</dbReference>
<dbReference type="GO" id="GO:0008270">
    <property type="term" value="F:zinc ion binding"/>
    <property type="evidence" value="ECO:0007669"/>
    <property type="project" value="UniProtKB-UniRule"/>
</dbReference>
<dbReference type="InterPro" id="IPR011545">
    <property type="entry name" value="DEAD/DEAH_box_helicase_dom"/>
</dbReference>
<keyword evidence="3 12" id="KW-0479">Metal-binding</keyword>
<keyword evidence="8 12" id="KW-0067">ATP-binding</keyword>
<accession>A0A917C6I6</accession>
<dbReference type="InterPro" id="IPR042115">
    <property type="entry name" value="PriA_3primeBD_sf"/>
</dbReference>
<protein>
    <recommendedName>
        <fullName evidence="12">Replication restart protein PriA</fullName>
    </recommendedName>
    <alternativeName>
        <fullName evidence="12">ATP-dependent DNA helicase PriA</fullName>
        <ecNumber evidence="12">5.6.2.4</ecNumber>
    </alternativeName>
    <alternativeName>
        <fullName evidence="12">DNA 3'-5' helicase PriA</fullName>
    </alternativeName>
</protein>
<comment type="cofactor">
    <cofactor evidence="12">
        <name>Zn(2+)</name>
        <dbReference type="ChEBI" id="CHEBI:29105"/>
    </cofactor>
    <text evidence="12">Binds 2 zinc ions per subunit.</text>
</comment>
<feature type="binding site" evidence="12">
    <location>
        <position position="458"/>
    </location>
    <ligand>
        <name>Zn(2+)</name>
        <dbReference type="ChEBI" id="CHEBI:29105"/>
        <label>2</label>
    </ligand>
</feature>
<evidence type="ECO:0000256" key="7">
    <source>
        <dbReference type="ARBA" id="ARBA00022833"/>
    </source>
</evidence>
<evidence type="ECO:0000256" key="11">
    <source>
        <dbReference type="ARBA" id="ARBA00048988"/>
    </source>
</evidence>
<evidence type="ECO:0000259" key="13">
    <source>
        <dbReference type="PROSITE" id="PS51192"/>
    </source>
</evidence>